<evidence type="ECO:0000259" key="6">
    <source>
        <dbReference type="Pfam" id="PF13515"/>
    </source>
</evidence>
<reference evidence="7 8" key="1">
    <citation type="journal article" date="2020" name="mSystems">
        <title>Defining Genomic and Predicted Metabolic Features of the Acetobacterium Genus.</title>
        <authorList>
            <person name="Ross D.E."/>
            <person name="Marshall C.W."/>
            <person name="Gulliver D."/>
            <person name="May H.D."/>
            <person name="Norman R.S."/>
        </authorList>
    </citation>
    <scope>NUCLEOTIDE SEQUENCE [LARGE SCALE GENOMIC DNA]</scope>
    <source>
        <strain evidence="7 8">DSM 4132</strain>
    </source>
</reference>
<keyword evidence="2 5" id="KW-0812">Transmembrane</keyword>
<dbReference type="Pfam" id="PF08282">
    <property type="entry name" value="Hydrolase_3"/>
    <property type="match status" value="1"/>
</dbReference>
<name>A0ABR6YU99_9FIRM</name>
<evidence type="ECO:0000256" key="5">
    <source>
        <dbReference type="SAM" id="Phobius"/>
    </source>
</evidence>
<evidence type="ECO:0000313" key="8">
    <source>
        <dbReference type="Proteomes" id="UP000622405"/>
    </source>
</evidence>
<protein>
    <submittedName>
        <fullName evidence="7">HAD hydrolase family protein</fullName>
    </submittedName>
</protein>
<dbReference type="Gene3D" id="3.40.50.1000">
    <property type="entry name" value="HAD superfamily/HAD-like"/>
    <property type="match status" value="1"/>
</dbReference>
<sequence length="438" mass="49311">MRIFKTFIAVYLCFLIYLLRGEQGSPFYSAIAAILCMQPYVSNSFKVAMNRTLGTFIGGAMGLVLLIFERSFIPVDMPALQYFVVSLCVIPLIYFTVSIRKASAAYITCVVFLSITVTHGADVNPLIFTIDRIIDTLIGIFVSLGVNAFHLPRRKNRKTLFVTNLDGSLLNSHGEVSSYSRIKLNTMIRQGALITIATTRSAETLLPLLEGIEMKVPIIMMNGAVWYDLQKRTYSCCKKMKPETAKRIIDVFERSERNCFTHAIINDVLHVYYTRLINPVEEKIYHSKKRLPEQSYVCGELPNDQSVLSIMAVDQQKTIVELKDAIMTLDIAPSVNIECYPDDEHPGYYFIEITSHEASVKNAISDMKTYYDAEKVVAFGNDIRNSAMLEAADFAYVVENASDGLKGMGWTQIGTSDSDTVVKTISRHFYVKPFSLKQ</sequence>
<comment type="caution">
    <text evidence="7">The sequence shown here is derived from an EMBL/GenBank/DDBJ whole genome shotgun (WGS) entry which is preliminary data.</text>
</comment>
<dbReference type="SUPFAM" id="SSF56784">
    <property type="entry name" value="HAD-like"/>
    <property type="match status" value="1"/>
</dbReference>
<dbReference type="PANTHER" id="PTHR10000:SF8">
    <property type="entry name" value="HAD SUPERFAMILY HYDROLASE-LIKE, TYPE 3"/>
    <property type="match status" value="1"/>
</dbReference>
<evidence type="ECO:0000256" key="4">
    <source>
        <dbReference type="ARBA" id="ARBA00023136"/>
    </source>
</evidence>
<dbReference type="InterPro" id="IPR049453">
    <property type="entry name" value="Memb_transporter_dom"/>
</dbReference>
<evidence type="ECO:0000313" key="7">
    <source>
        <dbReference type="EMBL" id="MBC3898767.1"/>
    </source>
</evidence>
<accession>A0ABR6YU99</accession>
<feature type="transmembrane region" description="Helical" evidence="5">
    <location>
        <begin position="80"/>
        <end position="97"/>
    </location>
</feature>
<feature type="transmembrane region" description="Helical" evidence="5">
    <location>
        <begin position="133"/>
        <end position="151"/>
    </location>
</feature>
<keyword evidence="8" id="KW-1185">Reference proteome</keyword>
<dbReference type="InterPro" id="IPR023214">
    <property type="entry name" value="HAD_sf"/>
</dbReference>
<feature type="transmembrane region" description="Helical" evidence="5">
    <location>
        <begin position="48"/>
        <end position="68"/>
    </location>
</feature>
<evidence type="ECO:0000256" key="1">
    <source>
        <dbReference type="ARBA" id="ARBA00004141"/>
    </source>
</evidence>
<evidence type="ECO:0000256" key="3">
    <source>
        <dbReference type="ARBA" id="ARBA00022989"/>
    </source>
</evidence>
<dbReference type="Proteomes" id="UP000622405">
    <property type="component" value="Unassembled WGS sequence"/>
</dbReference>
<dbReference type="InterPro" id="IPR036412">
    <property type="entry name" value="HAD-like_sf"/>
</dbReference>
<dbReference type="Gene3D" id="3.30.1240.10">
    <property type="match status" value="1"/>
</dbReference>
<feature type="domain" description="Integral membrane bound transporter" evidence="6">
    <location>
        <begin position="13"/>
        <end position="144"/>
    </location>
</feature>
<proteinExistence type="predicted"/>
<keyword evidence="3 5" id="KW-1133">Transmembrane helix</keyword>
<keyword evidence="7" id="KW-0378">Hydrolase</keyword>
<keyword evidence="4 5" id="KW-0472">Membrane</keyword>
<dbReference type="Pfam" id="PF13515">
    <property type="entry name" value="FUSC_2"/>
    <property type="match status" value="1"/>
</dbReference>
<evidence type="ECO:0000256" key="2">
    <source>
        <dbReference type="ARBA" id="ARBA00022692"/>
    </source>
</evidence>
<feature type="transmembrane region" description="Helical" evidence="5">
    <location>
        <begin position="103"/>
        <end position="121"/>
    </location>
</feature>
<gene>
    <name evidence="7" type="ORF">GH811_03955</name>
</gene>
<comment type="subcellular location">
    <subcellularLocation>
        <location evidence="1">Membrane</location>
        <topology evidence="1">Multi-pass membrane protein</topology>
    </subcellularLocation>
</comment>
<dbReference type="GO" id="GO:0016787">
    <property type="term" value="F:hydrolase activity"/>
    <property type="evidence" value="ECO:0007669"/>
    <property type="project" value="UniProtKB-KW"/>
</dbReference>
<organism evidence="7 8">
    <name type="scientific">Acetobacterium malicum</name>
    <dbReference type="NCBI Taxonomy" id="52692"/>
    <lineage>
        <taxon>Bacteria</taxon>
        <taxon>Bacillati</taxon>
        <taxon>Bacillota</taxon>
        <taxon>Clostridia</taxon>
        <taxon>Eubacteriales</taxon>
        <taxon>Eubacteriaceae</taxon>
        <taxon>Acetobacterium</taxon>
    </lineage>
</organism>
<dbReference type="PANTHER" id="PTHR10000">
    <property type="entry name" value="PHOSPHOSERINE PHOSPHATASE"/>
    <property type="match status" value="1"/>
</dbReference>
<dbReference type="EMBL" id="WJBE01000002">
    <property type="protein sequence ID" value="MBC3898767.1"/>
    <property type="molecule type" value="Genomic_DNA"/>
</dbReference>